<name>W2PY88_PHYN3</name>
<proteinExistence type="predicted"/>
<organism evidence="1 2">
    <name type="scientific">Phytophthora nicotianae (strain INRA-310)</name>
    <name type="common">Phytophthora parasitica</name>
    <dbReference type="NCBI Taxonomy" id="761204"/>
    <lineage>
        <taxon>Eukaryota</taxon>
        <taxon>Sar</taxon>
        <taxon>Stramenopiles</taxon>
        <taxon>Oomycota</taxon>
        <taxon>Peronosporomycetes</taxon>
        <taxon>Peronosporales</taxon>
        <taxon>Peronosporaceae</taxon>
        <taxon>Phytophthora</taxon>
    </lineage>
</organism>
<dbReference type="VEuPathDB" id="FungiDB:PPTG_14848"/>
<accession>W2PY88</accession>
<reference evidence="1 2" key="2">
    <citation type="submission" date="2013-11" db="EMBL/GenBank/DDBJ databases">
        <title>The Genome Sequence of Phytophthora parasitica INRA-310.</title>
        <authorList>
            <consortium name="The Broad Institute Genomics Platform"/>
            <person name="Russ C."/>
            <person name="Tyler B."/>
            <person name="Panabieres F."/>
            <person name="Shan W."/>
            <person name="Tripathy S."/>
            <person name="Grunwald N."/>
            <person name="Machado M."/>
            <person name="Johnson C.S."/>
            <person name="Arredondo F."/>
            <person name="Hong C."/>
            <person name="Coffey M."/>
            <person name="Young S.K."/>
            <person name="Zeng Q."/>
            <person name="Gargeya S."/>
            <person name="Fitzgerald M."/>
            <person name="Abouelleil A."/>
            <person name="Alvarado L."/>
            <person name="Chapman S.B."/>
            <person name="Gainer-Dewar J."/>
            <person name="Goldberg J."/>
            <person name="Griggs A."/>
            <person name="Gujja S."/>
            <person name="Hansen M."/>
            <person name="Howarth C."/>
            <person name="Imamovic A."/>
            <person name="Ireland A."/>
            <person name="Larimer J."/>
            <person name="McCowan C."/>
            <person name="Murphy C."/>
            <person name="Pearson M."/>
            <person name="Poon T.W."/>
            <person name="Priest M."/>
            <person name="Roberts A."/>
            <person name="Saif S."/>
            <person name="Shea T."/>
            <person name="Sykes S."/>
            <person name="Wortman J."/>
            <person name="Nusbaum C."/>
            <person name="Birren B."/>
        </authorList>
    </citation>
    <scope>NUCLEOTIDE SEQUENCE [LARGE SCALE GENOMIC DNA]</scope>
    <source>
        <strain evidence="1 2">INRA-310</strain>
    </source>
</reference>
<reference evidence="2" key="1">
    <citation type="submission" date="2011-12" db="EMBL/GenBank/DDBJ databases">
        <authorList>
            <consortium name="The Broad Institute Genome Sequencing Platform"/>
            <person name="Russ C."/>
            <person name="Tyler B."/>
            <person name="Panabieres F."/>
            <person name="Shan W."/>
            <person name="Tripathy S."/>
            <person name="Grunwald N."/>
            <person name="Machado M."/>
            <person name="Young S.K."/>
            <person name="Zeng Q."/>
            <person name="Gargeya S."/>
            <person name="Fitzgerald M."/>
            <person name="Haas B."/>
            <person name="Abouelleil A."/>
            <person name="Alvarado L."/>
            <person name="Arachchi H.M."/>
            <person name="Berlin A."/>
            <person name="Chapman S.B."/>
            <person name="Gearin G."/>
            <person name="Goldberg J."/>
            <person name="Griggs A."/>
            <person name="Gujja S."/>
            <person name="Hansen M."/>
            <person name="Heiman D."/>
            <person name="Howarth C."/>
            <person name="Larimer J."/>
            <person name="Lui A."/>
            <person name="MacDonald P.J.P."/>
            <person name="McCowen C."/>
            <person name="Montmayeur A."/>
            <person name="Murphy C."/>
            <person name="Neiman D."/>
            <person name="Pearson M."/>
            <person name="Priest M."/>
            <person name="Roberts A."/>
            <person name="Saif S."/>
            <person name="Shea T."/>
            <person name="Sisk P."/>
            <person name="Stolte C."/>
            <person name="Sykes S."/>
            <person name="Wortman J."/>
            <person name="Nusbaum C."/>
            <person name="Birren B."/>
        </authorList>
    </citation>
    <scope>NUCLEOTIDE SEQUENCE [LARGE SCALE GENOMIC DNA]</scope>
    <source>
        <strain evidence="2">INRA-310</strain>
    </source>
</reference>
<dbReference type="RefSeq" id="XP_008909699.1">
    <property type="nucleotide sequence ID" value="XM_008911451.1"/>
</dbReference>
<dbReference type="Proteomes" id="UP000018817">
    <property type="component" value="Unassembled WGS sequence"/>
</dbReference>
<dbReference type="OrthoDB" id="10454942at2759"/>
<evidence type="ECO:0000313" key="1">
    <source>
        <dbReference type="EMBL" id="ETN05229.1"/>
    </source>
</evidence>
<sequence length="82" mass="8980">MATTGSTMATNTCKSPQRFFKASEKTLHVLISKWLITQGIPFPACRSAPFEEMMRAATGDPAFPMLSRDRHDHLLGAGRGAE</sequence>
<gene>
    <name evidence="1" type="ORF">PPTG_14848</name>
</gene>
<dbReference type="GeneID" id="20184101"/>
<dbReference type="EMBL" id="KI669601">
    <property type="protein sequence ID" value="ETN05229.1"/>
    <property type="molecule type" value="Genomic_DNA"/>
</dbReference>
<protein>
    <submittedName>
        <fullName evidence="1">Uncharacterized protein</fullName>
    </submittedName>
</protein>
<evidence type="ECO:0000313" key="2">
    <source>
        <dbReference type="Proteomes" id="UP000018817"/>
    </source>
</evidence>
<dbReference type="AlphaFoldDB" id="W2PY88"/>